<dbReference type="EMBL" id="LAZR01019119">
    <property type="protein sequence ID" value="KKL93692.1"/>
    <property type="molecule type" value="Genomic_DNA"/>
</dbReference>
<accession>A0A0F9J3E8</accession>
<protein>
    <submittedName>
        <fullName evidence="1">Uncharacterized protein</fullName>
    </submittedName>
</protein>
<feature type="non-terminal residue" evidence="1">
    <location>
        <position position="1"/>
    </location>
</feature>
<reference evidence="1" key="1">
    <citation type="journal article" date="2015" name="Nature">
        <title>Complex archaea that bridge the gap between prokaryotes and eukaryotes.</title>
        <authorList>
            <person name="Spang A."/>
            <person name="Saw J.H."/>
            <person name="Jorgensen S.L."/>
            <person name="Zaremba-Niedzwiedzka K."/>
            <person name="Martijn J."/>
            <person name="Lind A.E."/>
            <person name="van Eijk R."/>
            <person name="Schleper C."/>
            <person name="Guy L."/>
            <person name="Ettema T.J."/>
        </authorList>
    </citation>
    <scope>NUCLEOTIDE SEQUENCE</scope>
</reference>
<evidence type="ECO:0000313" key="1">
    <source>
        <dbReference type="EMBL" id="KKL93692.1"/>
    </source>
</evidence>
<dbReference type="AlphaFoldDB" id="A0A0F9J3E8"/>
<comment type="caution">
    <text evidence="1">The sequence shown here is derived from an EMBL/GenBank/DDBJ whole genome shotgun (WGS) entry which is preliminary data.</text>
</comment>
<name>A0A0F9J3E8_9ZZZZ</name>
<proteinExistence type="predicted"/>
<gene>
    <name evidence="1" type="ORF">LCGC14_1872120</name>
</gene>
<organism evidence="1">
    <name type="scientific">marine sediment metagenome</name>
    <dbReference type="NCBI Taxonomy" id="412755"/>
    <lineage>
        <taxon>unclassified sequences</taxon>
        <taxon>metagenomes</taxon>
        <taxon>ecological metagenomes</taxon>
    </lineage>
</organism>
<sequence>TKGMVFIVYGNGNFVAHLRIADVSAATSAGVVFNQVADVKQGDKVTTRLDSE</sequence>